<reference evidence="4 5" key="1">
    <citation type="submission" date="2019-02" db="EMBL/GenBank/DDBJ databases">
        <title>Deep-cultivation of Planctomycetes and their phenomic and genomic characterization uncovers novel biology.</title>
        <authorList>
            <person name="Wiegand S."/>
            <person name="Jogler M."/>
            <person name="Boedeker C."/>
            <person name="Pinto D."/>
            <person name="Vollmers J."/>
            <person name="Rivas-Marin E."/>
            <person name="Kohn T."/>
            <person name="Peeters S.H."/>
            <person name="Heuer A."/>
            <person name="Rast P."/>
            <person name="Oberbeckmann S."/>
            <person name="Bunk B."/>
            <person name="Jeske O."/>
            <person name="Meyerdierks A."/>
            <person name="Storesund J.E."/>
            <person name="Kallscheuer N."/>
            <person name="Luecker S."/>
            <person name="Lage O.M."/>
            <person name="Pohl T."/>
            <person name="Merkel B.J."/>
            <person name="Hornburger P."/>
            <person name="Mueller R.-W."/>
            <person name="Bruemmer F."/>
            <person name="Labrenz M."/>
            <person name="Spormann A.M."/>
            <person name="Op Den Camp H."/>
            <person name="Overmann J."/>
            <person name="Amann R."/>
            <person name="Jetten M.S.M."/>
            <person name="Mascher T."/>
            <person name="Medema M.H."/>
            <person name="Devos D.P."/>
            <person name="Kaster A.-K."/>
            <person name="Ovreas L."/>
            <person name="Rohde M."/>
            <person name="Galperin M.Y."/>
            <person name="Jogler C."/>
        </authorList>
    </citation>
    <scope>NUCLEOTIDE SEQUENCE [LARGE SCALE GENOMIC DNA]</scope>
    <source>
        <strain evidence="4 5">Pla100</strain>
    </source>
</reference>
<dbReference type="RefSeq" id="WP_231602850.1">
    <property type="nucleotide sequence ID" value="NZ_SJPM01000002.1"/>
</dbReference>
<dbReference type="InterPro" id="IPR017850">
    <property type="entry name" value="Alkaline_phosphatase_core_sf"/>
</dbReference>
<dbReference type="GO" id="GO:0004065">
    <property type="term" value="F:arylsulfatase activity"/>
    <property type="evidence" value="ECO:0007669"/>
    <property type="project" value="UniProtKB-EC"/>
</dbReference>
<comment type="similarity">
    <text evidence="1">Belongs to the sulfatase family.</text>
</comment>
<dbReference type="Proteomes" id="UP000316213">
    <property type="component" value="Unassembled WGS sequence"/>
</dbReference>
<dbReference type="EMBL" id="SJPM01000002">
    <property type="protein sequence ID" value="TWU02041.1"/>
    <property type="molecule type" value="Genomic_DNA"/>
</dbReference>
<evidence type="ECO:0000256" key="2">
    <source>
        <dbReference type="ARBA" id="ARBA00022801"/>
    </source>
</evidence>
<organism evidence="4 5">
    <name type="scientific">Neorhodopirellula pilleata</name>
    <dbReference type="NCBI Taxonomy" id="2714738"/>
    <lineage>
        <taxon>Bacteria</taxon>
        <taxon>Pseudomonadati</taxon>
        <taxon>Planctomycetota</taxon>
        <taxon>Planctomycetia</taxon>
        <taxon>Pirellulales</taxon>
        <taxon>Pirellulaceae</taxon>
        <taxon>Neorhodopirellula</taxon>
    </lineage>
</organism>
<sequence>MKYRHQHVVAAFMCIAMGAHSYAQEKTSEGSSEVRMTPPNIIYVLADDLGYGDLSCLGQQHFKTPNIDALKAKGMFFSNHYSGSTVCAPSRSALLTGQHTGHTFVRGNKEIMPEGQHPMPAEVVMLPEILKEAGYVSGVFGKWGLGFPGSEGEPLKQGFDVFYGYNCQRLGHHYYPHHLWDNVQKVVLQDNAGTAKGTYAPTLIHEKTLQFIEDNRDQPFFAYVASIIPHAELAAPEKYMNRFSDHFDEPKQYRGVDDGPNFRNGPYQSQAKPRAAFAAMITLLDDQVGEIVAKCEELDIADRTLIIFSSDNGAHQEGGADPSFFNSNGPFRGHKRDLYDGGVHVPMIAYWPGKIAAGSESDHISAFWDMVPTFTELVGLPAPSNTDGISILPTLLGNETQADHPYLYWEFHERGGRIAVRMGKWKAVRYEVLKKPNAPMQLFDLESDPGEESNITSANPEVVSRILGIMQNGGSLGTRHFASLSACSSTKLHP</sequence>
<dbReference type="PANTHER" id="PTHR42693">
    <property type="entry name" value="ARYLSULFATASE FAMILY MEMBER"/>
    <property type="match status" value="1"/>
</dbReference>
<dbReference type="PANTHER" id="PTHR42693:SF53">
    <property type="entry name" value="ENDO-4-O-SULFATASE"/>
    <property type="match status" value="1"/>
</dbReference>
<keyword evidence="2 4" id="KW-0378">Hydrolase</keyword>
<evidence type="ECO:0000313" key="5">
    <source>
        <dbReference type="Proteomes" id="UP000316213"/>
    </source>
</evidence>
<evidence type="ECO:0000256" key="1">
    <source>
        <dbReference type="ARBA" id="ARBA00008779"/>
    </source>
</evidence>
<comment type="caution">
    <text evidence="4">The sequence shown here is derived from an EMBL/GenBank/DDBJ whole genome shotgun (WGS) entry which is preliminary data.</text>
</comment>
<protein>
    <submittedName>
        <fullName evidence="4">Arylsulfatase</fullName>
        <ecNumber evidence="4">3.1.6.1</ecNumber>
    </submittedName>
</protein>
<dbReference type="AlphaFoldDB" id="A0A5C6ARD5"/>
<dbReference type="Pfam" id="PF00884">
    <property type="entry name" value="Sulfatase"/>
    <property type="match status" value="1"/>
</dbReference>
<gene>
    <name evidence="4" type="primary">atsA_20</name>
    <name evidence="4" type="ORF">Pla100_17770</name>
</gene>
<evidence type="ECO:0000313" key="4">
    <source>
        <dbReference type="EMBL" id="TWU02041.1"/>
    </source>
</evidence>
<evidence type="ECO:0000259" key="3">
    <source>
        <dbReference type="Pfam" id="PF00884"/>
    </source>
</evidence>
<proteinExistence type="inferred from homology"/>
<dbReference type="InterPro" id="IPR000917">
    <property type="entry name" value="Sulfatase_N"/>
</dbReference>
<dbReference type="Gene3D" id="3.30.1120.10">
    <property type="match status" value="1"/>
</dbReference>
<accession>A0A5C6ARD5</accession>
<dbReference type="SUPFAM" id="SSF53649">
    <property type="entry name" value="Alkaline phosphatase-like"/>
    <property type="match status" value="1"/>
</dbReference>
<dbReference type="Gene3D" id="3.40.720.10">
    <property type="entry name" value="Alkaline Phosphatase, subunit A"/>
    <property type="match status" value="1"/>
</dbReference>
<dbReference type="InterPro" id="IPR050738">
    <property type="entry name" value="Sulfatase"/>
</dbReference>
<keyword evidence="5" id="KW-1185">Reference proteome</keyword>
<feature type="domain" description="Sulfatase N-terminal" evidence="3">
    <location>
        <begin position="39"/>
        <end position="379"/>
    </location>
</feature>
<name>A0A5C6ARD5_9BACT</name>
<dbReference type="CDD" id="cd16145">
    <property type="entry name" value="ARS_like"/>
    <property type="match status" value="1"/>
</dbReference>
<dbReference type="EC" id="3.1.6.1" evidence="4"/>